<gene>
    <name evidence="2" type="ORF">TPA0910_44420</name>
</gene>
<sequence>MAYPLSRVLEAPAAAAEHLLHARTVYGVEQATGRTGPGGAALLELTLRPLPALERESYPTERVRIIIRPDRSVHTFPLDSADRAFKHRNPPPVRDLCLQYPYDDAALRWVPEDGLDPLVTLIHRHLLYEEAWRRTGIWPAEDAPHGQPTHGTHPLRMAETQQEARRWTRQPSARPRRSPPLRRLWPSSS</sequence>
<evidence type="ECO:0000313" key="3">
    <source>
        <dbReference type="Proteomes" id="UP001054854"/>
    </source>
</evidence>
<dbReference type="EMBL" id="BNEK01000005">
    <property type="protein sequence ID" value="GHJ30009.1"/>
    <property type="molecule type" value="Genomic_DNA"/>
</dbReference>
<comment type="caution">
    <text evidence="2">The sequence shown here is derived from an EMBL/GenBank/DDBJ whole genome shotgun (WGS) entry which is preliminary data.</text>
</comment>
<feature type="region of interest" description="Disordered" evidence="1">
    <location>
        <begin position="139"/>
        <end position="189"/>
    </location>
</feature>
<accession>A0ABQ3U324</accession>
<reference evidence="2" key="1">
    <citation type="submission" date="2024-05" db="EMBL/GenBank/DDBJ databases">
        <title>Whole genome shotgun sequence of Streptomyces hygroscopicus NBRC 113678.</title>
        <authorList>
            <person name="Komaki H."/>
            <person name="Tamura T."/>
        </authorList>
    </citation>
    <scope>NUCLEOTIDE SEQUENCE</scope>
    <source>
        <strain evidence="2">N11-34</strain>
    </source>
</reference>
<keyword evidence="3" id="KW-1185">Reference proteome</keyword>
<proteinExistence type="predicted"/>
<protein>
    <submittedName>
        <fullName evidence="2">Uncharacterized protein</fullName>
    </submittedName>
</protein>
<organism evidence="2 3">
    <name type="scientific">Streptomyces hygroscopicus</name>
    <dbReference type="NCBI Taxonomy" id="1912"/>
    <lineage>
        <taxon>Bacteria</taxon>
        <taxon>Bacillati</taxon>
        <taxon>Actinomycetota</taxon>
        <taxon>Actinomycetes</taxon>
        <taxon>Kitasatosporales</taxon>
        <taxon>Streptomycetaceae</taxon>
        <taxon>Streptomyces</taxon>
        <taxon>Streptomyces violaceusniger group</taxon>
    </lineage>
</organism>
<dbReference type="Proteomes" id="UP001054854">
    <property type="component" value="Unassembled WGS sequence"/>
</dbReference>
<name>A0ABQ3U324_STRHY</name>
<evidence type="ECO:0000313" key="2">
    <source>
        <dbReference type="EMBL" id="GHJ30009.1"/>
    </source>
</evidence>
<evidence type="ECO:0000256" key="1">
    <source>
        <dbReference type="SAM" id="MobiDB-lite"/>
    </source>
</evidence>